<dbReference type="RefSeq" id="WP_154533461.1">
    <property type="nucleotide sequence ID" value="NZ_VUNG01000006.1"/>
</dbReference>
<keyword evidence="2" id="KW-1185">Reference proteome</keyword>
<evidence type="ECO:0000313" key="2">
    <source>
        <dbReference type="Proteomes" id="UP000438914"/>
    </source>
</evidence>
<evidence type="ECO:0008006" key="3">
    <source>
        <dbReference type="Google" id="ProtNLM"/>
    </source>
</evidence>
<dbReference type="SUPFAM" id="SSF56059">
    <property type="entry name" value="Glutathione synthetase ATP-binding domain-like"/>
    <property type="match status" value="1"/>
</dbReference>
<organism evidence="1 2">
    <name type="scientific">Hallella mizrahii</name>
    <dbReference type="NCBI Taxonomy" id="2606637"/>
    <lineage>
        <taxon>Bacteria</taxon>
        <taxon>Pseudomonadati</taxon>
        <taxon>Bacteroidota</taxon>
        <taxon>Bacteroidia</taxon>
        <taxon>Bacteroidales</taxon>
        <taxon>Prevotellaceae</taxon>
        <taxon>Hallella</taxon>
    </lineage>
</organism>
<dbReference type="Proteomes" id="UP000438914">
    <property type="component" value="Unassembled WGS sequence"/>
</dbReference>
<gene>
    <name evidence="1" type="ORF">FYJ73_04220</name>
</gene>
<name>A0A7K0KD89_9BACT</name>
<comment type="caution">
    <text evidence="1">The sequence shown here is derived from an EMBL/GenBank/DDBJ whole genome shotgun (WGS) entry which is preliminary data.</text>
</comment>
<protein>
    <recommendedName>
        <fullName evidence="3">ATP-grasp domain-containing protein</fullName>
    </recommendedName>
</protein>
<evidence type="ECO:0000313" key="1">
    <source>
        <dbReference type="EMBL" id="MST83882.1"/>
    </source>
</evidence>
<dbReference type="EMBL" id="VUNG01000006">
    <property type="protein sequence ID" value="MST83882.1"/>
    <property type="molecule type" value="Genomic_DNA"/>
</dbReference>
<accession>A0A7K0KD89</accession>
<proteinExistence type="predicted"/>
<reference evidence="1 2" key="1">
    <citation type="submission" date="2019-08" db="EMBL/GenBank/DDBJ databases">
        <title>In-depth cultivation of the pig gut microbiome towards novel bacterial diversity and tailored functional studies.</title>
        <authorList>
            <person name="Wylensek D."/>
            <person name="Hitch T.C.A."/>
            <person name="Clavel T."/>
        </authorList>
    </citation>
    <scope>NUCLEOTIDE SEQUENCE [LARGE SCALE GENOMIC DNA]</scope>
    <source>
        <strain evidence="1 2">LKV-178-WT-2A</strain>
    </source>
</reference>
<dbReference type="AlphaFoldDB" id="A0A7K0KD89"/>
<sequence>MIHIFNPEHDIALGAHVEQFTAPHAARQLRHDLGFLPMIWAEDGDKVIVEDIEAAQEAFRHLGLKAKGTWHSWHDLSSVLDTRQPDEIAPWGWDQALFHRMVKVGVSPALLPLSHRLDTIRRMSHRQWAAEHVLPSMRLLPNTVGEATAVSNVRQLTALLHDHGRVVMKAPWSCSGRGIRYVDGQNPESFGIQLRNWAQNVITRQGCIMLEPYYNKVADFAMEFISDGRGTVRYCGLSVFDTRSGAYSGSVLDTEEEKTARLGAWISPALLLMIKEQLTMVLSKRLGSSYRGPLGVDMMVVSVDNQLMVHPCVELNLRLTMGHVALALTRRLAVTPKLMSIVYTDKYRLKVGAPI</sequence>